<dbReference type="Proteomes" id="UP000006182">
    <property type="component" value="Segment"/>
</dbReference>
<gene>
    <name evidence="1" type="ORF">PaMx25_52</name>
</gene>
<keyword evidence="2" id="KW-1185">Reference proteome</keyword>
<proteinExistence type="predicted"/>
<organism evidence="1 2">
    <name type="scientific">Pseudomonas phage PaMx25</name>
    <dbReference type="NCBI Taxonomy" id="1175654"/>
    <lineage>
        <taxon>Viruses</taxon>
        <taxon>Duplodnaviria</taxon>
        <taxon>Heunggongvirae</taxon>
        <taxon>Uroviricota</taxon>
        <taxon>Caudoviricetes</taxon>
        <taxon>Queuovirinae</taxon>
        <taxon>Nipunavirus</taxon>
        <taxon>Nipunavirus PaMx25</taxon>
    </lineage>
</organism>
<accession>A0A0S0N863</accession>
<evidence type="ECO:0000313" key="2">
    <source>
        <dbReference type="Proteomes" id="UP000006182"/>
    </source>
</evidence>
<reference evidence="1 2" key="1">
    <citation type="journal article" date="2012" name="Appl. Environ. Microbiol.">
        <title>High Diversity and Novel Species of Pseudomonas aeruginosa Bacteriophages.</title>
        <authorList>
            <person name="Sepulveda-Robles O."/>
            <person name="Kameyama L."/>
            <person name="Guarneros G."/>
        </authorList>
    </citation>
    <scope>NUCLEOTIDE SEQUENCE [LARGE SCALE GENOMIC DNA]</scope>
</reference>
<evidence type="ECO:0000313" key="1">
    <source>
        <dbReference type="EMBL" id="ALH23778.1"/>
    </source>
</evidence>
<sequence length="90" mass="10184">MKIKSAAQVPPIIGNFSDEELIRHVEHYYPNLNGPLRTLLNRFESRVYGTPEQVQLEHQAGQLQDLQEGDNEVSCPHCGSVLQIDLEIES</sequence>
<name>A0A0S0N863_9CAUD</name>
<dbReference type="EMBL" id="JQ067084">
    <property type="protein sequence ID" value="ALH23778.1"/>
    <property type="molecule type" value="Genomic_DNA"/>
</dbReference>
<protein>
    <submittedName>
        <fullName evidence="1">Uncharacterized protein</fullName>
    </submittedName>
</protein>